<dbReference type="GO" id="GO:0005524">
    <property type="term" value="F:ATP binding"/>
    <property type="evidence" value="ECO:0007669"/>
    <property type="project" value="UniProtKB-UniRule"/>
</dbReference>
<evidence type="ECO:0000259" key="14">
    <source>
        <dbReference type="Pfam" id="PF02463"/>
    </source>
</evidence>
<evidence type="ECO:0000313" key="16">
    <source>
        <dbReference type="EMBL" id="SFV39424.1"/>
    </source>
</evidence>
<evidence type="ECO:0000256" key="8">
    <source>
        <dbReference type="ARBA" id="ARBA00022840"/>
    </source>
</evidence>
<dbReference type="InterPro" id="IPR018078">
    <property type="entry name" value="DNA-binding_RecF_CS"/>
</dbReference>
<dbReference type="InterPro" id="IPR042174">
    <property type="entry name" value="RecF_2"/>
</dbReference>
<dbReference type="PANTHER" id="PTHR32182">
    <property type="entry name" value="DNA REPLICATION AND REPAIR PROTEIN RECF"/>
    <property type="match status" value="1"/>
</dbReference>
<dbReference type="GO" id="GO:0009432">
    <property type="term" value="P:SOS response"/>
    <property type="evidence" value="ECO:0007669"/>
    <property type="project" value="UniProtKB-UniRule"/>
</dbReference>
<dbReference type="Pfam" id="PF02463">
    <property type="entry name" value="SMC_N"/>
    <property type="match status" value="1"/>
</dbReference>
<keyword evidence="11 12" id="KW-0742">SOS response</keyword>
<evidence type="ECO:0000256" key="2">
    <source>
        <dbReference type="ARBA" id="ARBA00008016"/>
    </source>
</evidence>
<dbReference type="OrthoDB" id="9803889at2"/>
<sequence length="393" mass="44867">MFLQKLQLKNFRNYSEASLNFSPGINVLLGQNAQGKTNLLESIYVLATARSHRTANDRELIRFGNSDADIKGLVHRRSDDLPLELELGKRGKKARVNHLEQAKLSQYIGQLNVILFSPEDLSLVKGSPTGRRRFIDMEFGQIAPRYLHDLTAYRDVLKQRNHYLKSLSMHQTNDRVYLDVLSEQLSLFGGSIIVQRQKFLTDLEKYAQELHLSITQGQEQLSFEYDSKLKDIKDRSEQELQQIMDTQLKTQYEKEIFQGTTLIGPHRDDIKFLINGKNVQTYGSQGQQRTTALSVKLAEIDVMKEQTGEYPLLLLDDVLSELDGQRQTHLLKTIQNKVQTFLTAPAMNDVARNLIKAPKIFTIEKGHVAETTANGELVLKTVTYYPQSDKQEG</sequence>
<organism evidence="15 17">
    <name type="scientific">Ligilactobacillus acidipiscis</name>
    <dbReference type="NCBI Taxonomy" id="89059"/>
    <lineage>
        <taxon>Bacteria</taxon>
        <taxon>Bacillati</taxon>
        <taxon>Bacillota</taxon>
        <taxon>Bacilli</taxon>
        <taxon>Lactobacillales</taxon>
        <taxon>Lactobacillaceae</taxon>
        <taxon>Ligilactobacillus</taxon>
    </lineage>
</organism>
<evidence type="ECO:0000256" key="13">
    <source>
        <dbReference type="RuleBase" id="RU000578"/>
    </source>
</evidence>
<keyword evidence="7 12" id="KW-0227">DNA damage</keyword>
<dbReference type="GO" id="GO:0006302">
    <property type="term" value="P:double-strand break repair"/>
    <property type="evidence" value="ECO:0007669"/>
    <property type="project" value="TreeGrafter"/>
</dbReference>
<keyword evidence="10 12" id="KW-0234">DNA repair</keyword>
<reference evidence="18" key="3">
    <citation type="submission" date="2016-11" db="EMBL/GenBank/DDBJ databases">
        <authorList>
            <person name="Papadimitriou K."/>
        </authorList>
    </citation>
    <scope>NUCLEOTIDE SEQUENCE [LARGE SCALE GENOMIC DNA]</scope>
    <source>
        <strain evidence="18">ACA-DC 1533</strain>
    </source>
</reference>
<dbReference type="GO" id="GO:0005737">
    <property type="term" value="C:cytoplasm"/>
    <property type="evidence" value="ECO:0007669"/>
    <property type="project" value="UniProtKB-SubCell"/>
</dbReference>
<evidence type="ECO:0000256" key="12">
    <source>
        <dbReference type="HAMAP-Rule" id="MF_00365"/>
    </source>
</evidence>
<feature type="domain" description="RecF/RecN/SMC N-terminal" evidence="14">
    <location>
        <begin position="2"/>
        <end position="344"/>
    </location>
</feature>
<dbReference type="GeneID" id="95348113"/>
<keyword evidence="9 12" id="KW-0238">DNA-binding</keyword>
<proteinExistence type="inferred from homology"/>
<dbReference type="PROSITE" id="PS00618">
    <property type="entry name" value="RECF_2"/>
    <property type="match status" value="1"/>
</dbReference>
<dbReference type="Gene3D" id="3.40.50.300">
    <property type="entry name" value="P-loop containing nucleotide triphosphate hydrolases"/>
    <property type="match status" value="1"/>
</dbReference>
<name>A0A0R2KJR6_9LACO</name>
<dbReference type="GO" id="GO:0000731">
    <property type="term" value="P:DNA synthesis involved in DNA repair"/>
    <property type="evidence" value="ECO:0007669"/>
    <property type="project" value="TreeGrafter"/>
</dbReference>
<dbReference type="SUPFAM" id="SSF52540">
    <property type="entry name" value="P-loop containing nucleoside triphosphate hydrolases"/>
    <property type="match status" value="1"/>
</dbReference>
<keyword evidence="8 12" id="KW-0067">ATP-binding</keyword>
<dbReference type="PATRIC" id="fig|89059.3.peg.413"/>
<dbReference type="CDD" id="cd03242">
    <property type="entry name" value="ABC_RecF"/>
    <property type="match status" value="1"/>
</dbReference>
<dbReference type="KEGG" id="laca:LAC1533_0004"/>
<protein>
    <recommendedName>
        <fullName evidence="3 12">DNA replication and repair protein RecF</fullName>
    </recommendedName>
</protein>
<evidence type="ECO:0000256" key="6">
    <source>
        <dbReference type="ARBA" id="ARBA00022741"/>
    </source>
</evidence>
<keyword evidence="6 12" id="KW-0547">Nucleotide-binding</keyword>
<dbReference type="GO" id="GO:0003697">
    <property type="term" value="F:single-stranded DNA binding"/>
    <property type="evidence" value="ECO:0007669"/>
    <property type="project" value="UniProtKB-UniRule"/>
</dbReference>
<evidence type="ECO:0000256" key="11">
    <source>
        <dbReference type="ARBA" id="ARBA00023236"/>
    </source>
</evidence>
<dbReference type="PANTHER" id="PTHR32182:SF0">
    <property type="entry name" value="DNA REPLICATION AND REPAIR PROTEIN RECF"/>
    <property type="match status" value="1"/>
</dbReference>
<evidence type="ECO:0000256" key="1">
    <source>
        <dbReference type="ARBA" id="ARBA00004496"/>
    </source>
</evidence>
<evidence type="ECO:0000256" key="4">
    <source>
        <dbReference type="ARBA" id="ARBA00022490"/>
    </source>
</evidence>
<dbReference type="RefSeq" id="WP_010495641.1">
    <property type="nucleotide sequence ID" value="NZ_JBHUGU010000002.1"/>
</dbReference>
<dbReference type="Gene3D" id="1.20.1050.90">
    <property type="entry name" value="RecF/RecN/SMC, N-terminal domain"/>
    <property type="match status" value="1"/>
</dbReference>
<evidence type="ECO:0000256" key="10">
    <source>
        <dbReference type="ARBA" id="ARBA00023204"/>
    </source>
</evidence>
<dbReference type="InterPro" id="IPR027417">
    <property type="entry name" value="P-loop_NTPase"/>
</dbReference>
<reference evidence="15 17" key="1">
    <citation type="journal article" date="2015" name="Genome Announc.">
        <title>Expanding the biotechnology potential of lactobacilli through comparative genomics of 213 strains and associated genera.</title>
        <authorList>
            <person name="Sun Z."/>
            <person name="Harris H.M."/>
            <person name="McCann A."/>
            <person name="Guo C."/>
            <person name="Argimon S."/>
            <person name="Zhang W."/>
            <person name="Yang X."/>
            <person name="Jeffery I.B."/>
            <person name="Cooney J.C."/>
            <person name="Kagawa T.F."/>
            <person name="Liu W."/>
            <person name="Song Y."/>
            <person name="Salvetti E."/>
            <person name="Wrobel A."/>
            <person name="Rasinkangas P."/>
            <person name="Parkhill J."/>
            <person name="Rea M.C."/>
            <person name="O'Sullivan O."/>
            <person name="Ritari J."/>
            <person name="Douillard F.P."/>
            <person name="Paul Ross R."/>
            <person name="Yang R."/>
            <person name="Briner A.E."/>
            <person name="Felis G.E."/>
            <person name="de Vos W.M."/>
            <person name="Barrangou R."/>
            <person name="Klaenhammer T.R."/>
            <person name="Caufield P.W."/>
            <person name="Cui Y."/>
            <person name="Zhang H."/>
            <person name="O'Toole P.W."/>
        </authorList>
    </citation>
    <scope>NUCLEOTIDE SEQUENCE [LARGE SCALE GENOMIC DNA]</scope>
    <source>
        <strain evidence="15 17">DSM 15353</strain>
    </source>
</reference>
<evidence type="ECO:0000313" key="15">
    <source>
        <dbReference type="EMBL" id="KRN86820.1"/>
    </source>
</evidence>
<accession>A0A0R2KJR6</accession>
<comment type="subcellular location">
    <subcellularLocation>
        <location evidence="1 12 13">Cytoplasm</location>
    </subcellularLocation>
</comment>
<dbReference type="Proteomes" id="UP000051491">
    <property type="component" value="Unassembled WGS sequence"/>
</dbReference>
<dbReference type="InterPro" id="IPR003395">
    <property type="entry name" value="RecF/RecN/SMC_N"/>
</dbReference>
<dbReference type="HAMAP" id="MF_00365">
    <property type="entry name" value="RecF"/>
    <property type="match status" value="1"/>
</dbReference>
<keyword evidence="4 12" id="KW-0963">Cytoplasm</keyword>
<evidence type="ECO:0000256" key="3">
    <source>
        <dbReference type="ARBA" id="ARBA00020170"/>
    </source>
</evidence>
<dbReference type="Proteomes" id="UP000190935">
    <property type="component" value="Chromosome I"/>
</dbReference>
<evidence type="ECO:0000256" key="5">
    <source>
        <dbReference type="ARBA" id="ARBA00022705"/>
    </source>
</evidence>
<feature type="binding site" evidence="12">
    <location>
        <begin position="30"/>
        <end position="37"/>
    </location>
    <ligand>
        <name>ATP</name>
        <dbReference type="ChEBI" id="CHEBI:30616"/>
    </ligand>
</feature>
<dbReference type="NCBIfam" id="TIGR00611">
    <property type="entry name" value="recf"/>
    <property type="match status" value="1"/>
</dbReference>
<evidence type="ECO:0000313" key="17">
    <source>
        <dbReference type="Proteomes" id="UP000051491"/>
    </source>
</evidence>
<dbReference type="STRING" id="89059.LAC1533_0004"/>
<dbReference type="GO" id="GO:0006260">
    <property type="term" value="P:DNA replication"/>
    <property type="evidence" value="ECO:0007669"/>
    <property type="project" value="UniProtKB-UniRule"/>
</dbReference>
<dbReference type="EMBL" id="JQBK01000013">
    <property type="protein sequence ID" value="KRN86820.1"/>
    <property type="molecule type" value="Genomic_DNA"/>
</dbReference>
<dbReference type="PROSITE" id="PS00617">
    <property type="entry name" value="RECF_1"/>
    <property type="match status" value="1"/>
</dbReference>
<dbReference type="InterPro" id="IPR001238">
    <property type="entry name" value="DNA-binding_RecF"/>
</dbReference>
<reference evidence="16" key="2">
    <citation type="submission" date="2016-11" db="EMBL/GenBank/DDBJ databases">
        <authorList>
            <person name="Jaros S."/>
            <person name="Januszkiewicz K."/>
            <person name="Wedrychowicz H."/>
        </authorList>
    </citation>
    <scope>NUCLEOTIDE SEQUENCE [LARGE SCALE GENOMIC DNA]</scope>
    <source>
        <strain evidence="16">ACA-DC 1533</strain>
    </source>
</reference>
<comment type="function">
    <text evidence="12 13">The RecF protein is involved in DNA metabolism; it is required for DNA replication and normal SOS inducibility. RecF binds preferentially to single-stranded, linear DNA. It also seems to bind ATP.</text>
</comment>
<evidence type="ECO:0000256" key="7">
    <source>
        <dbReference type="ARBA" id="ARBA00022763"/>
    </source>
</evidence>
<dbReference type="AlphaFoldDB" id="A0A0R2KJR6"/>
<comment type="similarity">
    <text evidence="2 12 13">Belongs to the RecF family.</text>
</comment>
<evidence type="ECO:0000313" key="18">
    <source>
        <dbReference type="Proteomes" id="UP000190935"/>
    </source>
</evidence>
<dbReference type="EMBL" id="LT630287">
    <property type="protein sequence ID" value="SFV39424.1"/>
    <property type="molecule type" value="Genomic_DNA"/>
</dbReference>
<keyword evidence="5 12" id="KW-0235">DNA replication</keyword>
<evidence type="ECO:0000256" key="9">
    <source>
        <dbReference type="ARBA" id="ARBA00023125"/>
    </source>
</evidence>
<gene>
    <name evidence="12" type="primary">recF</name>
    <name evidence="15" type="ORF">IV43_GL000406</name>
    <name evidence="16" type="ORF">LAC1533_0004</name>
</gene>